<sequence length="115" mass="13211">MDTGNMQNEGILKTFSHATDGIFRKQLSQGQINTPEFPWHCSLNRFQAEENRFLRLSPPWGVLIVPSSEGGKRLDLQRFRNIFCWEEGTLLKQIKVLQSLAFGIALQRRPNHSEG</sequence>
<evidence type="ECO:0000313" key="2">
    <source>
        <dbReference type="EMBL" id="GBL94748.1"/>
    </source>
</evidence>
<accession>A0A4Y1ZSU3</accession>
<keyword evidence="3" id="KW-1185">Reference proteome</keyword>
<comment type="caution">
    <text evidence="1">The sequence shown here is derived from an EMBL/GenBank/DDBJ whole genome shotgun (WGS) entry which is preliminary data.</text>
</comment>
<proteinExistence type="predicted"/>
<dbReference type="EMBL" id="BGPR01228238">
    <property type="protein sequence ID" value="GBL65100.1"/>
    <property type="molecule type" value="Genomic_DNA"/>
</dbReference>
<dbReference type="AlphaFoldDB" id="A0A4Y1ZSU3"/>
<dbReference type="Proteomes" id="UP000499080">
    <property type="component" value="Unassembled WGS sequence"/>
</dbReference>
<dbReference type="EMBL" id="BGPR01000105">
    <property type="protein sequence ID" value="GBL94748.1"/>
    <property type="molecule type" value="Genomic_DNA"/>
</dbReference>
<evidence type="ECO:0000313" key="3">
    <source>
        <dbReference type="Proteomes" id="UP000499080"/>
    </source>
</evidence>
<organism evidence="1 3">
    <name type="scientific">Araneus ventricosus</name>
    <name type="common">Orbweaver spider</name>
    <name type="synonym">Epeira ventricosa</name>
    <dbReference type="NCBI Taxonomy" id="182803"/>
    <lineage>
        <taxon>Eukaryota</taxon>
        <taxon>Metazoa</taxon>
        <taxon>Ecdysozoa</taxon>
        <taxon>Arthropoda</taxon>
        <taxon>Chelicerata</taxon>
        <taxon>Arachnida</taxon>
        <taxon>Araneae</taxon>
        <taxon>Araneomorphae</taxon>
        <taxon>Entelegynae</taxon>
        <taxon>Araneoidea</taxon>
        <taxon>Araneidae</taxon>
        <taxon>Araneus</taxon>
    </lineage>
</organism>
<protein>
    <submittedName>
        <fullName evidence="1">Uncharacterized protein</fullName>
    </submittedName>
</protein>
<evidence type="ECO:0000313" key="1">
    <source>
        <dbReference type="EMBL" id="GBL65100.1"/>
    </source>
</evidence>
<gene>
    <name evidence="1" type="ORF">AVEN_195214_1</name>
    <name evidence="2" type="ORF">AVEN_244734_1</name>
</gene>
<reference evidence="1 3" key="1">
    <citation type="journal article" date="2019" name="Sci. Rep.">
        <title>Orb-weaving spider Araneus ventricosus genome elucidates the spidroin gene catalogue.</title>
        <authorList>
            <person name="Kono N."/>
            <person name="Nakamura H."/>
            <person name="Ohtoshi R."/>
            <person name="Moran D.A.P."/>
            <person name="Shinohara A."/>
            <person name="Yoshida Y."/>
            <person name="Fujiwara M."/>
            <person name="Mori M."/>
            <person name="Tomita M."/>
            <person name="Arakawa K."/>
        </authorList>
    </citation>
    <scope>NUCLEOTIDE SEQUENCE [LARGE SCALE GENOMIC DNA]</scope>
</reference>
<name>A0A4Y1ZSU3_ARAVE</name>